<dbReference type="GO" id="GO:0006289">
    <property type="term" value="P:nucleotide-excision repair"/>
    <property type="evidence" value="ECO:0007669"/>
    <property type="project" value="TreeGrafter"/>
</dbReference>
<dbReference type="SUPFAM" id="SSF52540">
    <property type="entry name" value="P-loop containing nucleoside triphosphate hydrolases"/>
    <property type="match status" value="1"/>
</dbReference>
<dbReference type="Pfam" id="PF13482">
    <property type="entry name" value="RNase_H_2"/>
    <property type="match status" value="1"/>
</dbReference>
<reference evidence="6 7" key="1">
    <citation type="journal article" date="2010" name="Nature">
        <title>Nitrite-driven anaerobic methane oxidation by oxygenic bacteria.</title>
        <authorList>
            <person name="Ettwig K.F."/>
            <person name="Butler M.K."/>
            <person name="Le Paslier D."/>
            <person name="Pelletier E."/>
            <person name="Mangenot S."/>
            <person name="Kuypers M.M.M."/>
            <person name="Schreiber F."/>
            <person name="Dutilh B.E."/>
            <person name="Zedelius J."/>
            <person name="de Beer D."/>
            <person name="Gloerich J."/>
            <person name="Wessels H.J.C.T."/>
            <person name="van Allen T."/>
            <person name="Luesken F."/>
            <person name="Wu M."/>
            <person name="van de Pas-Schoonen K.T."/>
            <person name="Op den Camp H.J.M."/>
            <person name="Janssen-Megens E.M."/>
            <person name="Francoijs K-J."/>
            <person name="Stunnenberg H."/>
            <person name="Weissenbach J."/>
            <person name="Jetten M.S.M."/>
            <person name="Strous M."/>
        </authorList>
    </citation>
    <scope>NUCLEOTIDE SEQUENCE [LARGE SCALE GENOMIC DNA]</scope>
</reference>
<dbReference type="PROSITE" id="PS51192">
    <property type="entry name" value="HELICASE_ATP_BIND_1"/>
    <property type="match status" value="1"/>
</dbReference>
<dbReference type="InterPro" id="IPR027417">
    <property type="entry name" value="P-loop_NTPase"/>
</dbReference>
<feature type="region of interest" description="Disordered" evidence="3">
    <location>
        <begin position="761"/>
        <end position="790"/>
    </location>
</feature>
<dbReference type="PANTHER" id="PTHR47957">
    <property type="entry name" value="ATP-DEPENDENT HELICASE HRQ1"/>
    <property type="match status" value="1"/>
</dbReference>
<dbReference type="EMBL" id="FP565575">
    <property type="protein sequence ID" value="CBE68505.1"/>
    <property type="molecule type" value="Genomic_DNA"/>
</dbReference>
<dbReference type="SMART" id="SM00487">
    <property type="entry name" value="DEXDc"/>
    <property type="match status" value="1"/>
</dbReference>
<feature type="domain" description="Helicase C-terminal" evidence="5">
    <location>
        <begin position="287"/>
        <end position="460"/>
    </location>
</feature>
<evidence type="ECO:0000256" key="3">
    <source>
        <dbReference type="SAM" id="MobiDB-lite"/>
    </source>
</evidence>
<dbReference type="Gene3D" id="3.30.420.10">
    <property type="entry name" value="Ribonuclease H-like superfamily/Ribonuclease H"/>
    <property type="match status" value="1"/>
</dbReference>
<feature type="domain" description="Helicase ATP-binding" evidence="4">
    <location>
        <begin position="83"/>
        <end position="263"/>
    </location>
</feature>
<dbReference type="eggNOG" id="COG0417">
    <property type="taxonomic scope" value="Bacteria"/>
</dbReference>
<feature type="region of interest" description="Disordered" evidence="3">
    <location>
        <begin position="1"/>
        <end position="20"/>
    </location>
</feature>
<dbReference type="PROSITE" id="PS51194">
    <property type="entry name" value="HELICASE_CTER"/>
    <property type="match status" value="1"/>
</dbReference>
<dbReference type="InterPro" id="IPR055227">
    <property type="entry name" value="HRQ1_WHD"/>
</dbReference>
<protein>
    <submittedName>
        <fullName evidence="6">DEAD/DEAH box helicase domain protein</fullName>
    </submittedName>
</protein>
<dbReference type="GO" id="GO:0043138">
    <property type="term" value="F:3'-5' DNA helicase activity"/>
    <property type="evidence" value="ECO:0007669"/>
    <property type="project" value="TreeGrafter"/>
</dbReference>
<keyword evidence="6" id="KW-0378">Hydrolase</keyword>
<sequence length="980" mass="109496">MMRPATAHPAGRPISPPSTHEVDQFVDELRRGYATRGHPVHLKQIPSKSPSYADLSDPLPGPLLDTLRKIGVDQLYTHQCAAIAAARTGKHPLVVTSTASGKSLTYLLPILEHLLTDRSARALLLFPIKALEQDQLKMLHTLIPPGQGIDAAILDGDTPVSRRAKLRDNPPQLLLSNPDMLHLSLLPYHAQWREFWRNLRYVVLDELHTYRGVFGSHIAHVLRRLRRVAAAYGAHPQFIACSATIANPLALSEQLTSLPFHLIEADGAPQQGKRFLLINPVASPYTEATDLLLRCLRKGLKTIAFAKARKIAELIAMWARQADQTLGGRLAAYRAGFTADERRAIERGLFSEQLAGVVTTSALELGIDVGGLDACLLVGYPGSITSTWQRGGRVGRGRREALIILVALPDALDQYFFRHPDDFFSRPYEAAIVDPGNHQILAAHLVATASEMPLRTDDSFYAAEQDLIRSLHDQGRLLLSADGTEWYARERHPQRRINIRSMGEACAILDQTGRAIGTIDGIRAIHECHPGAIYLHQGQQYESMSLDLIQHKVHARPVTVDYYTAPLAEKDTEVLEILESRNHQGIPYHLGRLKVTERVLGYERRRIFGQDKIGSYQLELPPQTFETVGLWFEIPDGLKATVEEAGSHFMGSIHAIEHAMIGLFPLYALCDRSDIGGISYPIHPQVARAAVFIYDGYPGGIGLTERGFQVLPELFLKTRQLLEECPCESGCPSCVHSPKCGSGNKPLDKQGAHLTLQGLLGETPRTDTRQPSRPSSSALSAPKEKEESETVDAIPHAIVFDLETQRSAEDVGGWEHRHRMGLAVGVVYDLDRAEFRVYTERQVDALINDLVRARLIVGFNVRRFDFDVLRAYADLDWNALPALDILECIHRRLGFRLKLDHLAQETLGERKSADGLQSLAWFKAGEIERVIEYCKQDVLLTKRLYDFGRQHGYLLYRDNQGRAVRLPVDFDENLFSRQSR</sequence>
<evidence type="ECO:0000256" key="1">
    <source>
        <dbReference type="ARBA" id="ARBA00022741"/>
    </source>
</evidence>
<evidence type="ECO:0000256" key="2">
    <source>
        <dbReference type="ARBA" id="ARBA00022840"/>
    </source>
</evidence>
<dbReference type="PATRIC" id="fig|671143.5.peg.1269"/>
<dbReference type="InterPro" id="IPR011545">
    <property type="entry name" value="DEAD/DEAH_box_helicase_dom"/>
</dbReference>
<dbReference type="CDD" id="cd17923">
    <property type="entry name" value="DEXHc_Hrq1-like"/>
    <property type="match status" value="1"/>
</dbReference>
<evidence type="ECO:0000259" key="5">
    <source>
        <dbReference type="PROSITE" id="PS51194"/>
    </source>
</evidence>
<dbReference type="GO" id="GO:0005524">
    <property type="term" value="F:ATP binding"/>
    <property type="evidence" value="ECO:0007669"/>
    <property type="project" value="UniProtKB-KW"/>
</dbReference>
<dbReference type="InterPro" id="IPR014001">
    <property type="entry name" value="Helicase_ATP-bd"/>
</dbReference>
<dbReference type="KEGG" id="mox:DAMO_1445"/>
<dbReference type="InterPro" id="IPR038720">
    <property type="entry name" value="YprB_RNase_H-like_dom"/>
</dbReference>
<dbReference type="SUPFAM" id="SSF53098">
    <property type="entry name" value="Ribonuclease H-like"/>
    <property type="match status" value="1"/>
</dbReference>
<dbReference type="GO" id="GO:0036297">
    <property type="term" value="P:interstrand cross-link repair"/>
    <property type="evidence" value="ECO:0007669"/>
    <property type="project" value="TreeGrafter"/>
</dbReference>
<proteinExistence type="predicted"/>
<evidence type="ECO:0000313" key="7">
    <source>
        <dbReference type="Proteomes" id="UP000006898"/>
    </source>
</evidence>
<dbReference type="CDD" id="cd18797">
    <property type="entry name" value="SF2_C_Hrq"/>
    <property type="match status" value="1"/>
</dbReference>
<organism evidence="6 7">
    <name type="scientific">Methylomirabilis oxygeniifera</name>
    <dbReference type="NCBI Taxonomy" id="671143"/>
    <lineage>
        <taxon>Bacteria</taxon>
        <taxon>Candidatus Methylomirabilota</taxon>
        <taxon>Candidatus Methylomirabilia</taxon>
        <taxon>Candidatus Methylomirabilales</taxon>
        <taxon>Candidatus Methylomirabilaceae</taxon>
        <taxon>Candidatus Methylomirabilis</taxon>
    </lineage>
</organism>
<dbReference type="Pfam" id="PF22982">
    <property type="entry name" value="WHD_HRQ1"/>
    <property type="match status" value="1"/>
</dbReference>
<keyword evidence="6" id="KW-0347">Helicase</keyword>
<dbReference type="HOGENOM" id="CLU_000809_3_2_0"/>
<gene>
    <name evidence="6" type="ORF">DAMO_1445</name>
</gene>
<evidence type="ECO:0000313" key="6">
    <source>
        <dbReference type="EMBL" id="CBE68505.1"/>
    </source>
</evidence>
<dbReference type="Proteomes" id="UP000006898">
    <property type="component" value="Chromosome"/>
</dbReference>
<dbReference type="SMART" id="SM00490">
    <property type="entry name" value="HELICc"/>
    <property type="match status" value="1"/>
</dbReference>
<dbReference type="eggNOG" id="COG1205">
    <property type="taxonomic scope" value="Bacteria"/>
</dbReference>
<dbReference type="STRING" id="671143.DAMO_1445"/>
<evidence type="ECO:0000259" key="4">
    <source>
        <dbReference type="PROSITE" id="PS51192"/>
    </source>
</evidence>
<keyword evidence="2" id="KW-0067">ATP-binding</keyword>
<dbReference type="InterPro" id="IPR036397">
    <property type="entry name" value="RNaseH_sf"/>
</dbReference>
<dbReference type="AlphaFoldDB" id="D5MFH4"/>
<accession>D5MFH4</accession>
<dbReference type="GO" id="GO:0003676">
    <property type="term" value="F:nucleic acid binding"/>
    <property type="evidence" value="ECO:0007669"/>
    <property type="project" value="InterPro"/>
</dbReference>
<keyword evidence="1" id="KW-0547">Nucleotide-binding</keyword>
<dbReference type="InterPro" id="IPR001650">
    <property type="entry name" value="Helicase_C-like"/>
</dbReference>
<name>D5MFH4_METO1</name>
<dbReference type="Pfam" id="PF00270">
    <property type="entry name" value="DEAD"/>
    <property type="match status" value="1"/>
</dbReference>
<dbReference type="Pfam" id="PF09369">
    <property type="entry name" value="MZB"/>
    <property type="match status" value="1"/>
</dbReference>
<dbReference type="PANTHER" id="PTHR47957:SF3">
    <property type="entry name" value="ATP-DEPENDENT HELICASE HRQ1"/>
    <property type="match status" value="1"/>
</dbReference>
<dbReference type="InterPro" id="IPR012337">
    <property type="entry name" value="RNaseH-like_sf"/>
</dbReference>
<dbReference type="Gene3D" id="3.40.50.300">
    <property type="entry name" value="P-loop containing nucleotide triphosphate hydrolases"/>
    <property type="match status" value="2"/>
</dbReference>
<dbReference type="InterPro" id="IPR018973">
    <property type="entry name" value="MZB"/>
</dbReference>
<feature type="compositionally biased region" description="Low complexity" evidence="3">
    <location>
        <begin position="771"/>
        <end position="781"/>
    </location>
</feature>
<dbReference type="Pfam" id="PF00271">
    <property type="entry name" value="Helicase_C"/>
    <property type="match status" value="1"/>
</dbReference>